<comment type="catalytic activity">
    <reaction evidence="4">
        <text>alpha-D-galactosyl-(1-&gt;3)-1D-myo-inositol + sucrose = raffinose + myo-inositol</text>
        <dbReference type="Rhea" id="RHEA:20161"/>
        <dbReference type="ChEBI" id="CHEBI:16634"/>
        <dbReference type="ChEBI" id="CHEBI:17268"/>
        <dbReference type="ChEBI" id="CHEBI:17505"/>
        <dbReference type="ChEBI" id="CHEBI:17992"/>
        <dbReference type="EC" id="2.4.1.82"/>
    </reaction>
</comment>
<dbReference type="GO" id="GO:0047274">
    <property type="term" value="F:galactinol-sucrose galactosyltransferase activity"/>
    <property type="evidence" value="ECO:0007669"/>
    <property type="project" value="UniProtKB-EC"/>
</dbReference>
<dbReference type="GO" id="GO:0004557">
    <property type="term" value="F:alpha-galactosidase activity"/>
    <property type="evidence" value="ECO:0007669"/>
    <property type="project" value="UniProtKB-EC"/>
</dbReference>
<keyword evidence="6" id="KW-1185">Reference proteome</keyword>
<dbReference type="AlphaFoldDB" id="A0A1B9GJK2"/>
<gene>
    <name evidence="5" type="ORF">I316_07198</name>
</gene>
<reference evidence="5 6" key="1">
    <citation type="submission" date="2013-07" db="EMBL/GenBank/DDBJ databases">
        <title>The Genome Sequence of Cryptococcus heveanensis BCC8398.</title>
        <authorList>
            <consortium name="The Broad Institute Genome Sequencing Platform"/>
            <person name="Cuomo C."/>
            <person name="Litvintseva A."/>
            <person name="Chen Y."/>
            <person name="Heitman J."/>
            <person name="Sun S."/>
            <person name="Springer D."/>
            <person name="Dromer F."/>
            <person name="Young S.K."/>
            <person name="Zeng Q."/>
            <person name="Gargeya S."/>
            <person name="Fitzgerald M."/>
            <person name="Abouelleil A."/>
            <person name="Alvarado L."/>
            <person name="Berlin A.M."/>
            <person name="Chapman S.B."/>
            <person name="Dewar J."/>
            <person name="Goldberg J."/>
            <person name="Griggs A."/>
            <person name="Gujja S."/>
            <person name="Hansen M."/>
            <person name="Howarth C."/>
            <person name="Imamovic A."/>
            <person name="Larimer J."/>
            <person name="McCowan C."/>
            <person name="Murphy C."/>
            <person name="Pearson M."/>
            <person name="Priest M."/>
            <person name="Roberts A."/>
            <person name="Saif S."/>
            <person name="Shea T."/>
            <person name="Sykes S."/>
            <person name="Wortman J."/>
            <person name="Nusbaum C."/>
            <person name="Birren B."/>
        </authorList>
    </citation>
    <scope>NUCLEOTIDE SEQUENCE [LARGE SCALE GENOMIC DNA]</scope>
    <source>
        <strain evidence="5 6">BCC8398</strain>
    </source>
</reference>
<dbReference type="Pfam" id="PF05691">
    <property type="entry name" value="Raffinose_syn"/>
    <property type="match status" value="1"/>
</dbReference>
<dbReference type="InterPro" id="IPR008811">
    <property type="entry name" value="Glycosyl_hydrolases_36"/>
</dbReference>
<dbReference type="InterPro" id="IPR013785">
    <property type="entry name" value="Aldolase_TIM"/>
</dbReference>
<dbReference type="STRING" id="1296120.A0A1B9GJK2"/>
<name>A0A1B9GJK2_9TREE</name>
<evidence type="ECO:0000313" key="6">
    <source>
        <dbReference type="Proteomes" id="UP000092666"/>
    </source>
</evidence>
<organism evidence="5 6">
    <name type="scientific">Kwoniella heveanensis BCC8398</name>
    <dbReference type="NCBI Taxonomy" id="1296120"/>
    <lineage>
        <taxon>Eukaryota</taxon>
        <taxon>Fungi</taxon>
        <taxon>Dikarya</taxon>
        <taxon>Basidiomycota</taxon>
        <taxon>Agaricomycotina</taxon>
        <taxon>Tremellomycetes</taxon>
        <taxon>Tremellales</taxon>
        <taxon>Cryptococcaceae</taxon>
        <taxon>Kwoniella</taxon>
    </lineage>
</organism>
<proteinExistence type="inferred from homology"/>
<comment type="similarity">
    <text evidence="2">Belongs to the glycosyl hydrolases 36 family.</text>
</comment>
<evidence type="ECO:0000256" key="2">
    <source>
        <dbReference type="ARBA" id="ARBA00007240"/>
    </source>
</evidence>
<dbReference type="InterPro" id="IPR017853">
    <property type="entry name" value="GH"/>
</dbReference>
<dbReference type="EMBL" id="KV700137">
    <property type="protein sequence ID" value="OCF31229.1"/>
    <property type="molecule type" value="Genomic_DNA"/>
</dbReference>
<dbReference type="SUPFAM" id="SSF51445">
    <property type="entry name" value="(Trans)glycosidases"/>
    <property type="match status" value="1"/>
</dbReference>
<sequence>MPSNESQPFTSWLKLPAETDEQRVPVDWDKLSGTESWKCLSLVRYTHTWIQPQLHSTLSAHSNQASHLLLLKSESDWSTTLILYPVSTLSISHNLIVQQGKIYSNLRRVNDNAKDEKALIIGLKTMNPKEERNGVKRVVELAKELIGGRRDGCEPEERGQKDEIWDDLGVCTWESFLQPNGDRDRPTLKLLESLIPPFPVKSYLIDDGWQDVTTLGQKGRLASFEPWNGLDSDMSTVVQTLKARGIEKVGVWCTLQGYWYGIDPNSDLRAKYDCVEYKTSRSDKGRGGADGDYSSRSSWVNQAEGIWKSVTGQSSMWLPSVEKAENFWRDYFAKIKSWGIDFVKVDNQAFHETAIGQEARHIQQALWSGMLAALHDTWDTQSIIMCMSHNERMLNGPGGLNFDRPAGKLVFRNSDDFALNYSNAHPDHIHFNLFNSILTSHLFVPDFDMFASAPSDLLPTYHALLRALGTGPILLSDTPRVQSDAELLQRLRSVNKRGRREIVRASKPIQALSNRWFWDGIKEASDGPALVGGTKFGGFGGIIAAWNAHAATSNGFAKDQITFNDIEDVMDLDLDDASTGDYIVSSLVLNTDRPFSSTELKLTLFSGSAAKSYVKPKIDVELGKGLCEAYIVSKLYVVKGAKQAKIAVLGMRDKFAALAGIGEPVIEAGHFRFTAKFAGAHFTLLVLPVVESDDHAPEVTITIDGAAQSYNKTPAKIVFEGGVGKEGSVLSFAIANSEGEPQADAGATDFEVIVSFA</sequence>
<dbReference type="Proteomes" id="UP000092666">
    <property type="component" value="Unassembled WGS sequence"/>
</dbReference>
<dbReference type="PANTHER" id="PTHR31268:SF32">
    <property type="entry name" value="GALACTINOL--SUCROSE GALACTOSYLTRANSFERASE 2-RELATED"/>
    <property type="match status" value="1"/>
</dbReference>
<accession>A0A1B9GJK2</accession>
<evidence type="ECO:0000256" key="4">
    <source>
        <dbReference type="ARBA" id="ARBA00049426"/>
    </source>
</evidence>
<comment type="catalytic activity">
    <reaction evidence="1">
        <text>Hydrolysis of terminal, non-reducing alpha-D-galactose residues in alpha-D-galactosides, including galactose oligosaccharides, galactomannans and galactolipids.</text>
        <dbReference type="EC" id="3.2.1.22"/>
    </reaction>
</comment>
<dbReference type="OrthoDB" id="4664297at2759"/>
<dbReference type="Gene3D" id="3.20.20.70">
    <property type="entry name" value="Aldolase class I"/>
    <property type="match status" value="1"/>
</dbReference>
<keyword evidence="3" id="KW-0119">Carbohydrate metabolism</keyword>
<reference evidence="6" key="2">
    <citation type="submission" date="2013-12" db="EMBL/GenBank/DDBJ databases">
        <title>Evolution of pathogenesis and genome organization in the Tremellales.</title>
        <authorList>
            <person name="Cuomo C."/>
            <person name="Litvintseva A."/>
            <person name="Heitman J."/>
            <person name="Chen Y."/>
            <person name="Sun S."/>
            <person name="Springer D."/>
            <person name="Dromer F."/>
            <person name="Young S."/>
            <person name="Zeng Q."/>
            <person name="Chapman S."/>
            <person name="Gujja S."/>
            <person name="Saif S."/>
            <person name="Birren B."/>
        </authorList>
    </citation>
    <scope>NUCLEOTIDE SEQUENCE [LARGE SCALE GENOMIC DNA]</scope>
    <source>
        <strain evidence="6">BCC8398</strain>
    </source>
</reference>
<evidence type="ECO:0000313" key="5">
    <source>
        <dbReference type="EMBL" id="OCF31229.1"/>
    </source>
</evidence>
<evidence type="ECO:0000256" key="1">
    <source>
        <dbReference type="ARBA" id="ARBA00001255"/>
    </source>
</evidence>
<evidence type="ECO:0000256" key="3">
    <source>
        <dbReference type="ARBA" id="ARBA00023277"/>
    </source>
</evidence>
<dbReference type="PANTHER" id="PTHR31268">
    <property type="match status" value="1"/>
</dbReference>
<protein>
    <submittedName>
        <fullName evidence="5">Uncharacterized protein</fullName>
    </submittedName>
</protein>